<comment type="caution">
    <text evidence="2">The sequence shown here is derived from an EMBL/GenBank/DDBJ whole genome shotgun (WGS) entry which is preliminary data.</text>
</comment>
<evidence type="ECO:0000313" key="2">
    <source>
        <dbReference type="EMBL" id="KAJ4475617.1"/>
    </source>
</evidence>
<keyword evidence="1" id="KW-0472">Membrane</keyword>
<protein>
    <submittedName>
        <fullName evidence="2">Uncharacterized protein</fullName>
    </submittedName>
</protein>
<dbReference type="EMBL" id="JAOTPV010000014">
    <property type="protein sequence ID" value="KAJ4475617.1"/>
    <property type="molecule type" value="Genomic_DNA"/>
</dbReference>
<evidence type="ECO:0000313" key="3">
    <source>
        <dbReference type="Proteomes" id="UP001150266"/>
    </source>
</evidence>
<accession>A0A9W9DLP5</accession>
<feature type="transmembrane region" description="Helical" evidence="1">
    <location>
        <begin position="73"/>
        <end position="95"/>
    </location>
</feature>
<reference evidence="2" key="1">
    <citation type="submission" date="2022-08" db="EMBL/GenBank/DDBJ databases">
        <title>A Global Phylogenomic Analysis of the Shiitake Genus Lentinula.</title>
        <authorList>
            <consortium name="DOE Joint Genome Institute"/>
            <person name="Sierra-Patev S."/>
            <person name="Min B."/>
            <person name="Naranjo-Ortiz M."/>
            <person name="Looney B."/>
            <person name="Konkel Z."/>
            <person name="Slot J.C."/>
            <person name="Sakamoto Y."/>
            <person name="Steenwyk J.L."/>
            <person name="Rokas A."/>
            <person name="Carro J."/>
            <person name="Camarero S."/>
            <person name="Ferreira P."/>
            <person name="Molpeceres G."/>
            <person name="Ruiz-Duenas F.J."/>
            <person name="Serrano A."/>
            <person name="Henrissat B."/>
            <person name="Drula E."/>
            <person name="Hughes K.W."/>
            <person name="Mata J.L."/>
            <person name="Ishikawa N.K."/>
            <person name="Vargas-Isla R."/>
            <person name="Ushijima S."/>
            <person name="Smith C.A."/>
            <person name="Ahrendt S."/>
            <person name="Andreopoulos W."/>
            <person name="He G."/>
            <person name="Labutti K."/>
            <person name="Lipzen A."/>
            <person name="Ng V."/>
            <person name="Riley R."/>
            <person name="Sandor L."/>
            <person name="Barry K."/>
            <person name="Martinez A.T."/>
            <person name="Xiao Y."/>
            <person name="Gibbons J.G."/>
            <person name="Terashima K."/>
            <person name="Grigoriev I.V."/>
            <person name="Hibbett D.S."/>
        </authorList>
    </citation>
    <scope>NUCLEOTIDE SEQUENCE</scope>
    <source>
        <strain evidence="2">JLM2183</strain>
    </source>
</reference>
<keyword evidence="1" id="KW-0812">Transmembrane</keyword>
<keyword evidence="3" id="KW-1185">Reference proteome</keyword>
<proteinExistence type="predicted"/>
<organism evidence="2 3">
    <name type="scientific">Lentinula aciculospora</name>
    <dbReference type="NCBI Taxonomy" id="153920"/>
    <lineage>
        <taxon>Eukaryota</taxon>
        <taxon>Fungi</taxon>
        <taxon>Dikarya</taxon>
        <taxon>Basidiomycota</taxon>
        <taxon>Agaricomycotina</taxon>
        <taxon>Agaricomycetes</taxon>
        <taxon>Agaricomycetidae</taxon>
        <taxon>Agaricales</taxon>
        <taxon>Marasmiineae</taxon>
        <taxon>Omphalotaceae</taxon>
        <taxon>Lentinula</taxon>
    </lineage>
</organism>
<dbReference type="AlphaFoldDB" id="A0A9W9DLP5"/>
<keyword evidence="1" id="KW-1133">Transmembrane helix</keyword>
<gene>
    <name evidence="2" type="ORF">J3R30DRAFT_575769</name>
</gene>
<dbReference type="Proteomes" id="UP001150266">
    <property type="component" value="Unassembled WGS sequence"/>
</dbReference>
<evidence type="ECO:0000256" key="1">
    <source>
        <dbReference type="SAM" id="Phobius"/>
    </source>
</evidence>
<sequence>MIEAFLRQRGALRSRRSLKFHRRSGVRLYLASFFCGGVLLSGSSTKSLSSTSSLSFTTTTALFGVFWQRSPWYIIPIKFCISFVYLYTHVLKYAVMYKQSTQLFSSMPFFLERAFNSWTTRDENFPFLKFFLLSFIGNEVKGDSSLPNTFLLLGVIASNNLLTSTPRMSCNSAEF</sequence>
<name>A0A9W9DLP5_9AGAR</name>